<dbReference type="AlphaFoldDB" id="A0A8J3ZC61"/>
<proteinExistence type="predicted"/>
<dbReference type="Gene3D" id="3.90.1200.10">
    <property type="match status" value="1"/>
</dbReference>
<feature type="domain" description="Aminoglycoside phosphotransferase" evidence="1">
    <location>
        <begin position="108"/>
        <end position="177"/>
    </location>
</feature>
<dbReference type="InterPro" id="IPR011009">
    <property type="entry name" value="Kinase-like_dom_sf"/>
</dbReference>
<evidence type="ECO:0000313" key="3">
    <source>
        <dbReference type="Proteomes" id="UP000612585"/>
    </source>
</evidence>
<gene>
    <name evidence="2" type="ORF">Vau01_064720</name>
</gene>
<protein>
    <submittedName>
        <fullName evidence="2">Trifolitoxin immunity domain-containing protein</fullName>
    </submittedName>
</protein>
<name>A0A8J3ZC61_9ACTN</name>
<dbReference type="InterPro" id="IPR002575">
    <property type="entry name" value="Aminoglycoside_PTrfase"/>
</dbReference>
<dbReference type="SUPFAM" id="SSF56112">
    <property type="entry name" value="Protein kinase-like (PK-like)"/>
    <property type="match status" value="1"/>
</dbReference>
<dbReference type="Pfam" id="PF01636">
    <property type="entry name" value="APH"/>
    <property type="match status" value="1"/>
</dbReference>
<dbReference type="Proteomes" id="UP000612585">
    <property type="component" value="Unassembled WGS sequence"/>
</dbReference>
<sequence length="269" mass="29692">MTEEEIPLPRGDVTEGVVRVGDTVRRPHQPQSDAVAGYLRHLDRVGFDASPRYLGRDDRGRDVLTYLEGDCAGDPPEPWAADDDLLASVAVLVRRLHAASAGYVPPADAVWRRALVTLDPPIEDPEPELVSHCDVTPQNVVVREGRAVGVIDFDLAGPTTRLIDAYNTAMHWVPLRPAADVWPTWRGVDRFARLRRFADAYGLTADERAAVPDLGITRADGTWHRMKASAEQLGGGWARMWAEGVGDAIRRRQRWLADEKANLLAALLS</sequence>
<keyword evidence="3" id="KW-1185">Reference proteome</keyword>
<reference evidence="2" key="1">
    <citation type="submission" date="2021-01" db="EMBL/GenBank/DDBJ databases">
        <title>Whole genome shotgun sequence of Virgisporangium aurantiacum NBRC 16421.</title>
        <authorList>
            <person name="Komaki H."/>
            <person name="Tamura T."/>
        </authorList>
    </citation>
    <scope>NUCLEOTIDE SEQUENCE</scope>
    <source>
        <strain evidence="2">NBRC 16421</strain>
    </source>
</reference>
<evidence type="ECO:0000259" key="1">
    <source>
        <dbReference type="Pfam" id="PF01636"/>
    </source>
</evidence>
<accession>A0A8J3ZC61</accession>
<dbReference type="RefSeq" id="WP_204000500.1">
    <property type="nucleotide sequence ID" value="NZ_BOPG01000044.1"/>
</dbReference>
<comment type="caution">
    <text evidence="2">The sequence shown here is derived from an EMBL/GenBank/DDBJ whole genome shotgun (WGS) entry which is preliminary data.</text>
</comment>
<dbReference type="EMBL" id="BOPG01000044">
    <property type="protein sequence ID" value="GIJ58956.1"/>
    <property type="molecule type" value="Genomic_DNA"/>
</dbReference>
<evidence type="ECO:0000313" key="2">
    <source>
        <dbReference type="EMBL" id="GIJ58956.1"/>
    </source>
</evidence>
<organism evidence="2 3">
    <name type="scientific">Virgisporangium aurantiacum</name>
    <dbReference type="NCBI Taxonomy" id="175570"/>
    <lineage>
        <taxon>Bacteria</taxon>
        <taxon>Bacillati</taxon>
        <taxon>Actinomycetota</taxon>
        <taxon>Actinomycetes</taxon>
        <taxon>Micromonosporales</taxon>
        <taxon>Micromonosporaceae</taxon>
        <taxon>Virgisporangium</taxon>
    </lineage>
</organism>